<comment type="caution">
    <text evidence="11">Lacks conserved residue(s) required for the propagation of feature annotation.</text>
</comment>
<evidence type="ECO:0000256" key="4">
    <source>
        <dbReference type="ARBA" id="ARBA00022676"/>
    </source>
</evidence>
<comment type="caution">
    <text evidence="13">The sequence shown here is derived from an EMBL/GenBank/DDBJ whole genome shotgun (WGS) entry which is preliminary data.</text>
</comment>
<evidence type="ECO:0000256" key="7">
    <source>
        <dbReference type="ARBA" id="ARBA00022824"/>
    </source>
</evidence>
<proteinExistence type="inferred from homology"/>
<keyword evidence="9 11" id="KW-0472">Membrane</keyword>
<dbReference type="GO" id="GO:0042283">
    <property type="term" value="F:dolichyl pyrophosphate Glc1Man9GlcNAc2 alpha-1,3-glucosyltransferase activity"/>
    <property type="evidence" value="ECO:0007669"/>
    <property type="project" value="UniProtKB-EC"/>
</dbReference>
<dbReference type="UniPathway" id="UPA00378"/>
<comment type="catalytic activity">
    <reaction evidence="10">
        <text>an alpha-D-Glc-(1-&gt;3)-alpha-D-Man-(1-&gt;2)-alpha-D-Man-(1-&gt;2)-alpha-D-Man-(1-&gt;3)-[alpha-D-Man-(1-&gt;2)-alpha-D-Man-(1-&gt;3)-[alpha-D-Man-(1-&gt;2)-alpha-D-Man-(1-&gt;6)]-alpha-D-Man-(1-&gt;6)]-beta-D-Man-(1-&gt;4)-beta-D-GlcNAc-(1-&gt;4)-alpha-D-GlcNAc-diphospho-di-trans,poly-cis-dolichol + a di-trans,poly-cis-dolichyl beta-D-glucosyl phosphate = an alpha-D-Glc-(1-&gt;3)-alpha-D-Glc-(1-&gt;3)-alpha-D-Man-(1-&gt;2)-alpha-D-Man-(1-&gt;2)-alpha-D-Man-(1-&gt;3)-[alpha-D-Man-(1-&gt;2)-alpha-D-Man-(1-&gt;3)-[alpha-D-Man-(1-&gt;2)-alpha-D-Man-(1-&gt;6)]-alpha-D-Man-(1-&gt;6)]-beta-D-Man-(1-&gt;4)-beta-D-GlcNAc-(1-&gt;4)-alpha-D-GlcNAc-diphospho-di-trans,poly-cis-dolichol + a di-trans,poly-cis-dolichyl phosphate + H(+)</text>
        <dbReference type="Rhea" id="RHEA:31307"/>
        <dbReference type="Rhea" id="RHEA-COMP:19498"/>
        <dbReference type="Rhea" id="RHEA-COMP:19502"/>
        <dbReference type="Rhea" id="RHEA-COMP:19521"/>
        <dbReference type="Rhea" id="RHEA-COMP:19522"/>
        <dbReference type="ChEBI" id="CHEBI:15378"/>
        <dbReference type="ChEBI" id="CHEBI:57525"/>
        <dbReference type="ChEBI" id="CHEBI:57683"/>
        <dbReference type="ChEBI" id="CHEBI:132521"/>
        <dbReference type="ChEBI" id="CHEBI:132522"/>
        <dbReference type="EC" id="2.4.1.265"/>
    </reaction>
    <physiologicalReaction direction="left-to-right" evidence="10">
        <dbReference type="Rhea" id="RHEA:31308"/>
    </physiologicalReaction>
</comment>
<comment type="subcellular location">
    <subcellularLocation>
        <location evidence="1 11">Endoplasmic reticulum membrane</location>
        <topology evidence="1 11">Multi-pass membrane protein</topology>
    </subcellularLocation>
</comment>
<comment type="pathway">
    <text evidence="2 11">Protein modification; protein glycosylation.</text>
</comment>
<evidence type="ECO:0000256" key="8">
    <source>
        <dbReference type="ARBA" id="ARBA00022989"/>
    </source>
</evidence>
<dbReference type="OrthoDB" id="1689333at2759"/>
<evidence type="ECO:0000256" key="11">
    <source>
        <dbReference type="RuleBase" id="RU363110"/>
    </source>
</evidence>
<evidence type="ECO:0000256" key="10">
    <source>
        <dbReference type="ARBA" id="ARBA00047346"/>
    </source>
</evidence>
<dbReference type="PANTHER" id="PTHR12413">
    <property type="entry name" value="DOLICHYL GLYCOSYLTRANSFERASE"/>
    <property type="match status" value="1"/>
</dbReference>
<feature type="chain" id="PRO_5021465151" description="Alpha-1,3-glucosyltransferase" evidence="12">
    <location>
        <begin position="29"/>
        <end position="563"/>
    </location>
</feature>
<feature type="transmembrane region" description="Helical" evidence="11">
    <location>
        <begin position="99"/>
        <end position="116"/>
    </location>
</feature>
<keyword evidence="4 11" id="KW-0328">Glycosyltransferase</keyword>
<evidence type="ECO:0000256" key="12">
    <source>
        <dbReference type="SAM" id="SignalP"/>
    </source>
</evidence>
<dbReference type="GO" id="GO:0006487">
    <property type="term" value="P:protein N-linked glycosylation"/>
    <property type="evidence" value="ECO:0007669"/>
    <property type="project" value="TreeGrafter"/>
</dbReference>
<evidence type="ECO:0000256" key="1">
    <source>
        <dbReference type="ARBA" id="ARBA00004477"/>
    </source>
</evidence>
<evidence type="ECO:0000313" key="13">
    <source>
        <dbReference type="EMBL" id="TPX76599.1"/>
    </source>
</evidence>
<keyword evidence="6 11" id="KW-0812">Transmembrane</keyword>
<feature type="signal peptide" evidence="12">
    <location>
        <begin position="1"/>
        <end position="28"/>
    </location>
</feature>
<reference evidence="13 14" key="1">
    <citation type="journal article" date="2019" name="Sci. Rep.">
        <title>Comparative genomics of chytrid fungi reveal insights into the obligate biotrophic and pathogenic lifestyle of Synchytrium endobioticum.</title>
        <authorList>
            <person name="van de Vossenberg B.T.L.H."/>
            <person name="Warris S."/>
            <person name="Nguyen H.D.T."/>
            <person name="van Gent-Pelzer M.P.E."/>
            <person name="Joly D.L."/>
            <person name="van de Geest H.C."/>
            <person name="Bonants P.J.M."/>
            <person name="Smith D.S."/>
            <person name="Levesque C.A."/>
            <person name="van der Lee T.A.J."/>
        </authorList>
    </citation>
    <scope>NUCLEOTIDE SEQUENCE [LARGE SCALE GENOMIC DNA]</scope>
    <source>
        <strain evidence="13 14">CBS 675.73</strain>
    </source>
</reference>
<name>A0A507FJL5_9FUNG</name>
<feature type="transmembrane region" description="Helical" evidence="11">
    <location>
        <begin position="218"/>
        <end position="238"/>
    </location>
</feature>
<comment type="similarity">
    <text evidence="3 11">Belongs to the ALG6/ALG8 glucosyltransferase family.</text>
</comment>
<dbReference type="Pfam" id="PF03155">
    <property type="entry name" value="Alg6_Alg8"/>
    <property type="match status" value="1"/>
</dbReference>
<dbReference type="EC" id="2.4.1.-" evidence="11"/>
<keyword evidence="5 11" id="KW-0808">Transferase</keyword>
<feature type="transmembrane region" description="Helical" evidence="11">
    <location>
        <begin position="187"/>
        <end position="206"/>
    </location>
</feature>
<dbReference type="InterPro" id="IPR004856">
    <property type="entry name" value="Glyco_trans_ALG6/ALG8"/>
</dbReference>
<feature type="transmembrane region" description="Helical" evidence="11">
    <location>
        <begin position="361"/>
        <end position="376"/>
    </location>
</feature>
<evidence type="ECO:0000313" key="14">
    <source>
        <dbReference type="Proteomes" id="UP000320333"/>
    </source>
</evidence>
<dbReference type="STRING" id="246404.A0A507FJL5"/>
<accession>A0A507FJL5</accession>
<dbReference type="PANTHER" id="PTHR12413:SF2">
    <property type="entry name" value="DOLICHYL PYROPHOSPHATE GLC1MAN9GLCNAC2 ALPHA-1,3-GLUCOSYLTRANSFERASE-RELATED"/>
    <property type="match status" value="1"/>
</dbReference>
<gene>
    <name evidence="13" type="ORF">CcCBS67573_g02151</name>
</gene>
<feature type="transmembrane region" description="Helical" evidence="11">
    <location>
        <begin position="313"/>
        <end position="331"/>
    </location>
</feature>
<keyword evidence="12" id="KW-0732">Signal</keyword>
<sequence length="563" mass="63392">MASLTSGPLALFAFAAVLKVVLFPSYHSTDFEVHRNWLAITHTLPLHKWYYEATSEWTLDYPPLFALFERTLAAIAELTGGHVDMTISQHARLDTHTLFFQRASVIVTEALFFYAATRFFKHMNTREQTIRVALVFCSPGLLFVDNIHFQYNGFLYGILLLSIYAMWENQFLLGGALFAITLNFKHIYLYQAPAYFVYILGAYCFVKVGDKYTFSLVRLIQMGLTVVAVFIASFGPFFQHLPQIMSRLFPFKRGLCHAYWAPNFWALYSFADRVAIQIVKSAGGDDTLGDVKSLTRGLVGNSVFAVLPDVTPLHTLVLTVLFQLPSLYLLWKKPTKAAFIDSLVLCGFSSFLFGWHVHEKAILLILIPFSIVAARTRRHAQIFYILSCVGTFSLFPLIFKATEAPTKVIVLLMFAILAHHYLAILTPTNTENLKKSSTTTVTLGLSIIEKMYLYGLIPLFVYAEMLHPVVFSRGQLEFLPLMMISVYCSNINTPNMPAPVENIAYMDAVEIKPTTQQLKAAAAATMKETSSVESSKKITTTTTTTVKPQILDSQANYFSNKFI</sequence>
<dbReference type="GO" id="GO:0005789">
    <property type="term" value="C:endoplasmic reticulum membrane"/>
    <property type="evidence" value="ECO:0007669"/>
    <property type="project" value="UniProtKB-SubCell"/>
</dbReference>
<dbReference type="AlphaFoldDB" id="A0A507FJL5"/>
<organism evidence="13 14">
    <name type="scientific">Chytriomyces confervae</name>
    <dbReference type="NCBI Taxonomy" id="246404"/>
    <lineage>
        <taxon>Eukaryota</taxon>
        <taxon>Fungi</taxon>
        <taxon>Fungi incertae sedis</taxon>
        <taxon>Chytridiomycota</taxon>
        <taxon>Chytridiomycota incertae sedis</taxon>
        <taxon>Chytridiomycetes</taxon>
        <taxon>Chytridiales</taxon>
        <taxon>Chytriomycetaceae</taxon>
        <taxon>Chytriomyces</taxon>
    </lineage>
</organism>
<dbReference type="EMBL" id="QEAP01000042">
    <property type="protein sequence ID" value="TPX76599.1"/>
    <property type="molecule type" value="Genomic_DNA"/>
</dbReference>
<keyword evidence="8 11" id="KW-1133">Transmembrane helix</keyword>
<dbReference type="Proteomes" id="UP000320333">
    <property type="component" value="Unassembled WGS sequence"/>
</dbReference>
<evidence type="ECO:0000256" key="3">
    <source>
        <dbReference type="ARBA" id="ARBA00008715"/>
    </source>
</evidence>
<evidence type="ECO:0000256" key="6">
    <source>
        <dbReference type="ARBA" id="ARBA00022692"/>
    </source>
</evidence>
<keyword evidence="7 11" id="KW-0256">Endoplasmic reticulum</keyword>
<feature type="transmembrane region" description="Helical" evidence="11">
    <location>
        <begin position="408"/>
        <end position="426"/>
    </location>
</feature>
<feature type="transmembrane region" description="Helical" evidence="11">
    <location>
        <begin position="383"/>
        <end position="402"/>
    </location>
</feature>
<protein>
    <recommendedName>
        <fullName evidence="11">Alpha-1,3-glucosyltransferase</fullName>
        <ecNumber evidence="11">2.4.1.-</ecNumber>
    </recommendedName>
</protein>
<evidence type="ECO:0000256" key="5">
    <source>
        <dbReference type="ARBA" id="ARBA00022679"/>
    </source>
</evidence>
<keyword evidence="14" id="KW-1185">Reference proteome</keyword>
<evidence type="ECO:0000256" key="9">
    <source>
        <dbReference type="ARBA" id="ARBA00023136"/>
    </source>
</evidence>
<evidence type="ECO:0000256" key="2">
    <source>
        <dbReference type="ARBA" id="ARBA00004922"/>
    </source>
</evidence>